<evidence type="ECO:0000313" key="1">
    <source>
        <dbReference type="EMBL" id="EGU85141.1"/>
    </source>
</evidence>
<dbReference type="EMBL" id="AFQF01001379">
    <property type="protein sequence ID" value="EGU85141.1"/>
    <property type="molecule type" value="Genomic_DNA"/>
</dbReference>
<comment type="caution">
    <text evidence="1">The sequence shown here is derived from an EMBL/GenBank/DDBJ whole genome shotgun (WGS) entry which is preliminary data.</text>
</comment>
<dbReference type="AlphaFoldDB" id="F9FD85"/>
<sequence length="127" mass="13983">MCCEGLVVKKFQQTLDVDTSRDVKELQELEERSGYRTSFGCRGSHHWTPRLNYGDSLLFRFENPLTALLTVLLGHQKAISGELGDVLQQSQGVGGCHTGRSPELRRTFGTTGTHGHILASGVDIGRI</sequence>
<organism evidence="1">
    <name type="scientific">Fusarium oxysporum (strain Fo5176)</name>
    <name type="common">Fusarium vascular wilt</name>
    <dbReference type="NCBI Taxonomy" id="660025"/>
    <lineage>
        <taxon>Eukaryota</taxon>
        <taxon>Fungi</taxon>
        <taxon>Dikarya</taxon>
        <taxon>Ascomycota</taxon>
        <taxon>Pezizomycotina</taxon>
        <taxon>Sordariomycetes</taxon>
        <taxon>Hypocreomycetidae</taxon>
        <taxon>Hypocreales</taxon>
        <taxon>Nectriaceae</taxon>
        <taxon>Fusarium</taxon>
        <taxon>Fusarium oxysporum species complex</taxon>
    </lineage>
</organism>
<gene>
    <name evidence="1" type="ORF">FOXB_04363</name>
</gene>
<protein>
    <submittedName>
        <fullName evidence="1">Uncharacterized protein</fullName>
    </submittedName>
</protein>
<accession>F9FD85</accession>
<name>F9FD85_FUSOF</name>
<proteinExistence type="predicted"/>
<reference evidence="1" key="1">
    <citation type="journal article" date="2012" name="Mol. Plant Microbe Interact.">
        <title>A highly conserved effector in Fusarium oxysporum is required for full virulence on Arabidopsis.</title>
        <authorList>
            <person name="Thatcher L.F."/>
            <person name="Gardiner D.M."/>
            <person name="Kazan K."/>
            <person name="Manners J."/>
        </authorList>
    </citation>
    <scope>NUCLEOTIDE SEQUENCE [LARGE SCALE GENOMIC DNA]</scope>
    <source>
        <strain evidence="1">Fo5176</strain>
    </source>
</reference>